<evidence type="ECO:0000313" key="3">
    <source>
        <dbReference type="Proteomes" id="UP000092683"/>
    </source>
</evidence>
<evidence type="ECO:0000313" key="2">
    <source>
        <dbReference type="EMBL" id="OCB57673.1"/>
    </source>
</evidence>
<comment type="caution">
    <text evidence="2">The sequence shown here is derived from an EMBL/GenBank/DDBJ whole genome shotgun (WGS) entry which is preliminary data.</text>
</comment>
<accession>A0A1B9DA87</accession>
<dbReference type="Proteomes" id="UP000092683">
    <property type="component" value="Unassembled WGS sequence"/>
</dbReference>
<evidence type="ECO:0000256" key="1">
    <source>
        <dbReference type="SAM" id="Coils"/>
    </source>
</evidence>
<keyword evidence="1" id="KW-0175">Coiled coil</keyword>
<proteinExistence type="predicted"/>
<name>A0A1B9DA87_MYCMA</name>
<dbReference type="RefSeq" id="WP_065480432.1">
    <property type="nucleotide sequence ID" value="NZ_MBEE01000080.1"/>
</dbReference>
<dbReference type="EMBL" id="MBEE01000080">
    <property type="protein sequence ID" value="OCB57673.1"/>
    <property type="molecule type" value="Genomic_DNA"/>
</dbReference>
<sequence>MSGVRSFEPYQVRPSIAAVLREVDEATSELVALRRENTRLRAEKAEALCAAEAERVESARLRAENLKLSTALADARWSG</sequence>
<feature type="coiled-coil region" evidence="1">
    <location>
        <begin position="16"/>
        <end position="50"/>
    </location>
</feature>
<reference evidence="2 3" key="1">
    <citation type="submission" date="2016-06" db="EMBL/GenBank/DDBJ databases">
        <authorList>
            <person name="Kjaerup R.B."/>
            <person name="Dalgaard T.S."/>
            <person name="Juul-Madsen H.R."/>
        </authorList>
    </citation>
    <scope>NUCLEOTIDE SEQUENCE [LARGE SCALE GENOMIC DNA]</scope>
    <source>
        <strain evidence="2 3">E3012</strain>
    </source>
</reference>
<gene>
    <name evidence="2" type="ORF">A5677_17060</name>
</gene>
<organism evidence="2 3">
    <name type="scientific">Mycobacterium malmoense</name>
    <dbReference type="NCBI Taxonomy" id="1780"/>
    <lineage>
        <taxon>Bacteria</taxon>
        <taxon>Bacillati</taxon>
        <taxon>Actinomycetota</taxon>
        <taxon>Actinomycetes</taxon>
        <taxon>Mycobacteriales</taxon>
        <taxon>Mycobacteriaceae</taxon>
        <taxon>Mycobacterium</taxon>
    </lineage>
</organism>
<protein>
    <submittedName>
        <fullName evidence="2">Uncharacterized protein</fullName>
    </submittedName>
</protein>
<dbReference type="AlphaFoldDB" id="A0A1B9DA87"/>